<dbReference type="EMBL" id="CP026377">
    <property type="protein sequence ID" value="AUX94355.1"/>
    <property type="molecule type" value="Genomic_DNA"/>
</dbReference>
<gene>
    <name evidence="10" type="ORF">C2E15_15610</name>
</gene>
<evidence type="ECO:0000313" key="10">
    <source>
        <dbReference type="EMBL" id="AUX94355.1"/>
    </source>
</evidence>
<dbReference type="SUPFAM" id="SSF82714">
    <property type="entry name" value="Multidrug efflux transporter AcrB TolC docking domain, DN and DC subdomains"/>
    <property type="match status" value="2"/>
</dbReference>
<proteinExistence type="inferred from homology"/>
<evidence type="ECO:0000256" key="4">
    <source>
        <dbReference type="ARBA" id="ARBA00022475"/>
    </source>
</evidence>
<dbReference type="PRINTS" id="PR00702">
    <property type="entry name" value="ACRIFLAVINRP"/>
</dbReference>
<dbReference type="GO" id="GO:0009636">
    <property type="term" value="P:response to toxic substance"/>
    <property type="evidence" value="ECO:0007669"/>
    <property type="project" value="UniProtKB-ARBA"/>
</dbReference>
<dbReference type="FunFam" id="3.30.70.1430:FF:000002">
    <property type="entry name" value="Efflux pump membrane transporter"/>
    <property type="match status" value="1"/>
</dbReference>
<evidence type="ECO:0000256" key="2">
    <source>
        <dbReference type="ARBA" id="ARBA00010942"/>
    </source>
</evidence>
<keyword evidence="7 9" id="KW-1133">Transmembrane helix</keyword>
<keyword evidence="4" id="KW-1003">Cell membrane</keyword>
<dbReference type="GO" id="GO:0042910">
    <property type="term" value="F:xenobiotic transmembrane transporter activity"/>
    <property type="evidence" value="ECO:0007669"/>
    <property type="project" value="TreeGrafter"/>
</dbReference>
<dbReference type="Gene3D" id="3.30.70.1440">
    <property type="entry name" value="Multidrug efflux transporter AcrB pore domain"/>
    <property type="match status" value="1"/>
</dbReference>
<dbReference type="InterPro" id="IPR001036">
    <property type="entry name" value="Acrflvin-R"/>
</dbReference>
<dbReference type="FunFam" id="1.20.1640.10:FF:000001">
    <property type="entry name" value="Efflux pump membrane transporter"/>
    <property type="match status" value="1"/>
</dbReference>
<dbReference type="NCBIfam" id="NF007842">
    <property type="entry name" value="PRK10555.1"/>
    <property type="match status" value="1"/>
</dbReference>
<keyword evidence="6 9" id="KW-0812">Transmembrane</keyword>
<dbReference type="KEGG" id="pgz:C2E15_15610"/>
<dbReference type="SUPFAM" id="SSF82693">
    <property type="entry name" value="Multidrug efflux transporter AcrB pore domain, PN1, PN2, PC1 and PC2 subdomains"/>
    <property type="match status" value="3"/>
</dbReference>
<feature type="transmembrane region" description="Helical" evidence="9">
    <location>
        <begin position="470"/>
        <end position="497"/>
    </location>
</feature>
<dbReference type="SUPFAM" id="SSF82866">
    <property type="entry name" value="Multidrug efflux transporter AcrB transmembrane domain"/>
    <property type="match status" value="2"/>
</dbReference>
<feature type="transmembrane region" description="Helical" evidence="9">
    <location>
        <begin position="897"/>
        <end position="917"/>
    </location>
</feature>
<dbReference type="Gene3D" id="3.30.2090.10">
    <property type="entry name" value="Multidrug efflux transporter AcrB TolC docking domain, DN and DC subdomains"/>
    <property type="match status" value="2"/>
</dbReference>
<keyword evidence="11" id="KW-1185">Reference proteome</keyword>
<keyword evidence="3 9" id="KW-0813">Transport</keyword>
<dbReference type="Gene3D" id="3.30.70.1430">
    <property type="entry name" value="Multidrug efflux transporter AcrB pore domain"/>
    <property type="match status" value="2"/>
</dbReference>
<evidence type="ECO:0000256" key="6">
    <source>
        <dbReference type="ARBA" id="ARBA00022692"/>
    </source>
</evidence>
<evidence type="ECO:0000313" key="11">
    <source>
        <dbReference type="Proteomes" id="UP000238365"/>
    </source>
</evidence>
<protein>
    <recommendedName>
        <fullName evidence="9">Efflux pump membrane transporter</fullName>
    </recommendedName>
</protein>
<dbReference type="GO" id="GO:0005886">
    <property type="term" value="C:plasma membrane"/>
    <property type="evidence" value="ECO:0007669"/>
    <property type="project" value="UniProtKB-SubCell"/>
</dbReference>
<evidence type="ECO:0000256" key="7">
    <source>
        <dbReference type="ARBA" id="ARBA00022989"/>
    </source>
</evidence>
<evidence type="ECO:0000256" key="5">
    <source>
        <dbReference type="ARBA" id="ARBA00022519"/>
    </source>
</evidence>
<dbReference type="NCBIfam" id="TIGR00915">
    <property type="entry name" value="2A0602"/>
    <property type="match status" value="1"/>
</dbReference>
<sequence length="1037" mass="112772">MANFFIDRPIFAWVLAIMMCLTGALAIISLPVEQYPDLAPPNVRITTNYPGASAETLENTVTQIIEQSMTGIDNLMYMSSQSSNTGQATITLTFTAGTNPDEARQQVQNQLQSALRKLPQAVQQQGVTVNKTGESNILMLAFVSTDGSMDKQDIADYVASNLQDPLSRISGVGQVDAYGTQYAMRIWLDPNQLIKYALTTQDVVSAIQSQNSQVAVGQVGGTPSVDNQALNATVNSQSLLQTPEQFKAITLRTNRDGSVVTLGDVAEVALGAEKYDYLSRYNGMAASGLGVKLASGANELETDRLVRARVEELSRYFPHGLEAKVAYETTPFVTASIRDVVKTLLEAVLLVFLVMYLFMQNFRATLIPTIAVPVVLLGTFSVLYLCGFSINTLTMFAMVLAIGLLVDDAIVVVENVERIMSEEGLSPREATRKSMGQIQGALVGITLVLSAVFVPMAFFGGTVGAIYRQFSITVVSAMVLSVLVAMILTPALCASLLKPVTPGHHHQRRGFFGGFNRLFARNTQRYERSVGKILHQSGRWLLIYLAIIALMAFLFLRLPTSFLPLEDRGIFTTQVQLPPGSTQQQTLKVVEKVENYYMTHERENIESVFATVGSGPGGNGQNVARLFVRLKNWETRADADRTSFAIIERATQAFRQIKEARVIASSPPAITGMGSSAGFDMELQDHAGIGHTQLMAMRDRLLALAAQDPRLARVRHNGLDDSPQLRIDIDQRKAQALGVAIDDINDTLKTGWGSTYVNDFIDRGRVKKVYVQAAAKYRMLPDDINKWYVRNSSGGMVPFSAFAKTSWETGSPRLERYNGYAALEIVGEAAPGVSTDAAMNVMEQLVSQLPSGVGLQWTGASLQERLSGSQAPMLYTLSLLVVFLCLAALYESWSIPFAVMLVVPLGVVGALIATWARGLENDVYFQVGLLTVIGLSAKNAILIVEFANDINSRGGDLLAATLEASRQRLRPILMTSLAFVFGVLPMAISNGAGSGSQHAVGTGVMGGMISATLLAIFFVPLFFVLIRRRFPLKIKPA</sequence>
<dbReference type="AlphaFoldDB" id="A0A2L0IIH9"/>
<dbReference type="InterPro" id="IPR027463">
    <property type="entry name" value="AcrB_DN_DC_subdom"/>
</dbReference>
<comment type="similarity">
    <text evidence="2 9">Belongs to the resistance-nodulation-cell division (RND) (TC 2.A.6) family.</text>
</comment>
<organism evidence="10 11">
    <name type="scientific">Mixta gaviniae</name>
    <dbReference type="NCBI Taxonomy" id="665914"/>
    <lineage>
        <taxon>Bacteria</taxon>
        <taxon>Pseudomonadati</taxon>
        <taxon>Pseudomonadota</taxon>
        <taxon>Gammaproteobacteria</taxon>
        <taxon>Enterobacterales</taxon>
        <taxon>Erwiniaceae</taxon>
        <taxon>Mixta</taxon>
    </lineage>
</organism>
<dbReference type="Pfam" id="PF00873">
    <property type="entry name" value="ACR_tran"/>
    <property type="match status" value="1"/>
</dbReference>
<feature type="transmembrane region" description="Helical" evidence="9">
    <location>
        <begin position="437"/>
        <end position="458"/>
    </location>
</feature>
<feature type="transmembrane region" description="Helical" evidence="9">
    <location>
        <begin position="340"/>
        <end position="358"/>
    </location>
</feature>
<feature type="transmembrane region" description="Helical" evidence="9">
    <location>
        <begin position="923"/>
        <end position="944"/>
    </location>
</feature>
<dbReference type="Gene3D" id="1.20.1640.10">
    <property type="entry name" value="Multidrug efflux transporter AcrB transmembrane domain"/>
    <property type="match status" value="2"/>
</dbReference>
<evidence type="ECO:0000256" key="8">
    <source>
        <dbReference type="ARBA" id="ARBA00023136"/>
    </source>
</evidence>
<accession>A0A2L0IIH9</accession>
<dbReference type="Proteomes" id="UP000238365">
    <property type="component" value="Chromosome"/>
</dbReference>
<keyword evidence="8 9" id="KW-0472">Membrane</keyword>
<comment type="caution">
    <text evidence="9">Lacks conserved residue(s) required for the propagation of feature annotation.</text>
</comment>
<dbReference type="NCBIfam" id="NF000282">
    <property type="entry name" value="RND_permease_1"/>
    <property type="match status" value="1"/>
</dbReference>
<feature type="transmembrane region" description="Helical" evidence="9">
    <location>
        <begin position="873"/>
        <end position="890"/>
    </location>
</feature>
<keyword evidence="5 9" id="KW-0997">Cell inner membrane</keyword>
<dbReference type="FunFam" id="1.20.1640.10:FF:000002">
    <property type="entry name" value="Efflux pump membrane transporter"/>
    <property type="match status" value="1"/>
</dbReference>
<evidence type="ECO:0000256" key="9">
    <source>
        <dbReference type="RuleBase" id="RU364070"/>
    </source>
</evidence>
<dbReference type="Gene3D" id="3.30.70.1320">
    <property type="entry name" value="Multidrug efflux transporter AcrB pore domain like"/>
    <property type="match status" value="1"/>
</dbReference>
<name>A0A2L0IIH9_9GAMM</name>
<feature type="transmembrane region" description="Helical" evidence="9">
    <location>
        <begin position="1004"/>
        <end position="1026"/>
    </location>
</feature>
<evidence type="ECO:0000256" key="3">
    <source>
        <dbReference type="ARBA" id="ARBA00022448"/>
    </source>
</evidence>
<evidence type="ECO:0000256" key="1">
    <source>
        <dbReference type="ARBA" id="ARBA00004429"/>
    </source>
</evidence>
<dbReference type="InterPro" id="IPR004764">
    <property type="entry name" value="MdtF-like"/>
</dbReference>
<feature type="transmembrane region" description="Helical" evidence="9">
    <location>
        <begin position="541"/>
        <end position="558"/>
    </location>
</feature>
<dbReference type="GO" id="GO:0015562">
    <property type="term" value="F:efflux transmembrane transporter activity"/>
    <property type="evidence" value="ECO:0007669"/>
    <property type="project" value="InterPro"/>
</dbReference>
<dbReference type="PANTHER" id="PTHR32063:SF32">
    <property type="entry name" value="AMINOGLYCOSIDE EFFLUX PUMP-RELATED"/>
    <property type="match status" value="1"/>
</dbReference>
<feature type="transmembrane region" description="Helical" evidence="9">
    <location>
        <begin position="972"/>
        <end position="992"/>
    </location>
</feature>
<dbReference type="RefSeq" id="WP_104958183.1">
    <property type="nucleotide sequence ID" value="NZ_CP026377.1"/>
</dbReference>
<dbReference type="FunFam" id="3.30.2090.10:FF:000002">
    <property type="entry name" value="Efflux pump membrane transporter"/>
    <property type="match status" value="1"/>
</dbReference>
<reference evidence="10 11" key="1">
    <citation type="submission" date="2018-01" db="EMBL/GenBank/DDBJ databases">
        <title>Complete and assembled Genome of Pantoea gaviniae DSM22758T.</title>
        <authorList>
            <person name="Stevens M.J.A."/>
            <person name="Zurfluh K."/>
            <person name="Stephan R."/>
        </authorList>
    </citation>
    <scope>NUCLEOTIDE SEQUENCE [LARGE SCALE GENOMIC DNA]</scope>
    <source>
        <strain evidence="10 11">DSM 22758</strain>
    </source>
</reference>
<dbReference type="FunFam" id="3.30.2090.10:FF:000001">
    <property type="entry name" value="Efflux pump membrane transporter"/>
    <property type="match status" value="1"/>
</dbReference>
<feature type="transmembrane region" description="Helical" evidence="9">
    <location>
        <begin position="370"/>
        <end position="390"/>
    </location>
</feature>
<dbReference type="PANTHER" id="PTHR32063">
    <property type="match status" value="1"/>
</dbReference>
<dbReference type="FunFam" id="3.30.70.1430:FF:000001">
    <property type="entry name" value="Efflux pump membrane transporter"/>
    <property type="match status" value="1"/>
</dbReference>
<comment type="subcellular location">
    <subcellularLocation>
        <location evidence="1 9">Cell inner membrane</location>
        <topology evidence="1 9">Multi-pass membrane protein</topology>
    </subcellularLocation>
</comment>